<keyword evidence="1" id="KW-1185">Reference proteome</keyword>
<evidence type="ECO:0000313" key="2">
    <source>
        <dbReference type="RefSeq" id="XP_075083252.1"/>
    </source>
</evidence>
<proteinExistence type="predicted"/>
<name>A0AC58SE54_TOBAC</name>
<dbReference type="RefSeq" id="XP_075083252.1">
    <property type="nucleotide sequence ID" value="XM_075227151.1"/>
</dbReference>
<evidence type="ECO:0000313" key="1">
    <source>
        <dbReference type="Proteomes" id="UP000790787"/>
    </source>
</evidence>
<accession>A0AC58SE54</accession>
<reference evidence="2" key="2">
    <citation type="submission" date="2025-08" db="UniProtKB">
        <authorList>
            <consortium name="RefSeq"/>
        </authorList>
    </citation>
    <scope>IDENTIFICATION</scope>
    <source>
        <tissue evidence="2">Leaf</tissue>
    </source>
</reference>
<dbReference type="Proteomes" id="UP000790787">
    <property type="component" value="Chromosome 12"/>
</dbReference>
<organism evidence="1 2">
    <name type="scientific">Nicotiana tabacum</name>
    <name type="common">Common tobacco</name>
    <dbReference type="NCBI Taxonomy" id="4097"/>
    <lineage>
        <taxon>Eukaryota</taxon>
        <taxon>Viridiplantae</taxon>
        <taxon>Streptophyta</taxon>
        <taxon>Embryophyta</taxon>
        <taxon>Tracheophyta</taxon>
        <taxon>Spermatophyta</taxon>
        <taxon>Magnoliopsida</taxon>
        <taxon>eudicotyledons</taxon>
        <taxon>Gunneridae</taxon>
        <taxon>Pentapetalae</taxon>
        <taxon>asterids</taxon>
        <taxon>lamiids</taxon>
        <taxon>Solanales</taxon>
        <taxon>Solanaceae</taxon>
        <taxon>Nicotianoideae</taxon>
        <taxon>Nicotianeae</taxon>
        <taxon>Nicotiana</taxon>
    </lineage>
</organism>
<sequence>MVVTLRSGQVLKDPTTIQNEVNFEKESEKKLKGDVDKKNKGPMKTEKKKEENSIRAEHDESKHMSALPFTQNLSREKLDKQFERFLDVLKQVHVNLPFTEMLSQMSAYAKFLKEILTKNRKIEEISVEIGEIRSTPISLQLTDQTTLIPEGIVEDVLVRVNKFVFPVDFIMVNMKENKEIPPHHRKAIPSNG</sequence>
<reference evidence="1" key="1">
    <citation type="journal article" date="2014" name="Nat. Commun.">
        <title>The tobacco genome sequence and its comparison with those of tomato and potato.</title>
        <authorList>
            <person name="Sierro N."/>
            <person name="Battey J.N."/>
            <person name="Ouadi S."/>
            <person name="Bakaher N."/>
            <person name="Bovet L."/>
            <person name="Willig A."/>
            <person name="Goepfert S."/>
            <person name="Peitsch M.C."/>
            <person name="Ivanov N.V."/>
        </authorList>
    </citation>
    <scope>NUCLEOTIDE SEQUENCE [LARGE SCALE GENOMIC DNA]</scope>
</reference>
<protein>
    <submittedName>
        <fullName evidence="2">Uncharacterized protein LOC142167002</fullName>
    </submittedName>
</protein>
<gene>
    <name evidence="2" type="primary">LOC142167002</name>
</gene>